<gene>
    <name evidence="3" type="ORF">B456_008G261200</name>
</gene>
<feature type="non-terminal residue" evidence="3">
    <location>
        <position position="1"/>
    </location>
</feature>
<dbReference type="PANTHER" id="PTHR34361">
    <property type="entry name" value="OS08G0157800 PROTEIN"/>
    <property type="match status" value="1"/>
</dbReference>
<evidence type="ECO:0000256" key="2">
    <source>
        <dbReference type="SAM" id="Phobius"/>
    </source>
</evidence>
<dbReference type="Gramene" id="KJB52421">
    <property type="protein sequence ID" value="KJB52421"/>
    <property type="gene ID" value="B456_008G261200"/>
</dbReference>
<accession>A0A0D2TCY7</accession>
<evidence type="ECO:0000313" key="3">
    <source>
        <dbReference type="EMBL" id="KJB52421.1"/>
    </source>
</evidence>
<keyword evidence="2" id="KW-1133">Transmembrane helix</keyword>
<evidence type="ECO:0000256" key="1">
    <source>
        <dbReference type="SAM" id="MobiDB-lite"/>
    </source>
</evidence>
<organism evidence="3 4">
    <name type="scientific">Gossypium raimondii</name>
    <name type="common">Peruvian cotton</name>
    <name type="synonym">Gossypium klotzschianum subsp. raimondii</name>
    <dbReference type="NCBI Taxonomy" id="29730"/>
    <lineage>
        <taxon>Eukaryota</taxon>
        <taxon>Viridiplantae</taxon>
        <taxon>Streptophyta</taxon>
        <taxon>Embryophyta</taxon>
        <taxon>Tracheophyta</taxon>
        <taxon>Spermatophyta</taxon>
        <taxon>Magnoliopsida</taxon>
        <taxon>eudicotyledons</taxon>
        <taxon>Gunneridae</taxon>
        <taxon>Pentapetalae</taxon>
        <taxon>rosids</taxon>
        <taxon>malvids</taxon>
        <taxon>Malvales</taxon>
        <taxon>Malvaceae</taxon>
        <taxon>Malvoideae</taxon>
        <taxon>Gossypium</taxon>
    </lineage>
</organism>
<sequence length="760" mass="82894">KKKKKTASIISFSGFCVCVFLSGCGLVWRTMSERSKAAMNVFSIPTPSSRLSPLARPFTITSPFNRHESFDPLLDSTSGLDQPFPYLNLGGQRQQGYCAYHSDSTAITATPFVNDLDFEPNSCFINNPFVDPLVQTSFTPSSSSFSNVDPESGVLGTATNHHGLQGNLLQQGTTIEVSKLVSETSSVLHERDDRIRPEYKDKTLTESSVFRMANSKVNLSNICLTKSCSIASGLISSSRPQHTQSQLSYSVPLLSTSHCDSTIINNERCFPNLASCAAETLVSCAPKHFAYSAQTFKPSSASYNPPIVNPVPLENVAYGGIDALSKTDSYFGYVVPGMIGSDMVQSPLDKVACQDLLLRTIVEPACNETKSPSIMAKSKLQIACPNVHEDLALEQHGAKAGIADDKCSSNSDDSDVDSPCWPGTQAYKSLFSCSVPVNSEDSKGQSPFRVSVSPKLEHSKNEKVARNSLNPLAPVFIPANSKQKADYHQKDCHGDNSLASQNIGALAAISSRENELLGSARAGTCPSERIDDIGFHFSFDAYDSRLEYGSPCCFQPPGKESVISESQLENVTGCMEGIANATYNALDSVADMAQAGQSSSISFPTTEISLTSHSIGDGVFSDLTQRFQEPPKSTPPKLDVNLMINTIQFLSELLLQNYSFALGSMSEHEHDKILNIINNLYGVIRHWAGERGVRPESSHLSTLYGKRQAADHREIQVIKEHEIPPEALFYRKLWLEAKEASNLMKYRAHGSHTKPELEKC</sequence>
<dbReference type="Proteomes" id="UP000032304">
    <property type="component" value="Chromosome 8"/>
</dbReference>
<feature type="transmembrane region" description="Helical" evidence="2">
    <location>
        <begin position="7"/>
        <end position="28"/>
    </location>
</feature>
<name>A0A0D2TCY7_GOSRA</name>
<keyword evidence="2" id="KW-0472">Membrane</keyword>
<dbReference type="eggNOG" id="ENOG502S18F">
    <property type="taxonomic scope" value="Eukaryota"/>
</dbReference>
<protein>
    <submittedName>
        <fullName evidence="3">Uncharacterized protein</fullName>
    </submittedName>
</protein>
<reference evidence="3 4" key="1">
    <citation type="journal article" date="2012" name="Nature">
        <title>Repeated polyploidization of Gossypium genomes and the evolution of spinnable cotton fibres.</title>
        <authorList>
            <person name="Paterson A.H."/>
            <person name="Wendel J.F."/>
            <person name="Gundlach H."/>
            <person name="Guo H."/>
            <person name="Jenkins J."/>
            <person name="Jin D."/>
            <person name="Llewellyn D."/>
            <person name="Showmaker K.C."/>
            <person name="Shu S."/>
            <person name="Udall J."/>
            <person name="Yoo M.J."/>
            <person name="Byers R."/>
            <person name="Chen W."/>
            <person name="Doron-Faigenboim A."/>
            <person name="Duke M.V."/>
            <person name="Gong L."/>
            <person name="Grimwood J."/>
            <person name="Grover C."/>
            <person name="Grupp K."/>
            <person name="Hu G."/>
            <person name="Lee T.H."/>
            <person name="Li J."/>
            <person name="Lin L."/>
            <person name="Liu T."/>
            <person name="Marler B.S."/>
            <person name="Page J.T."/>
            <person name="Roberts A.W."/>
            <person name="Romanel E."/>
            <person name="Sanders W.S."/>
            <person name="Szadkowski E."/>
            <person name="Tan X."/>
            <person name="Tang H."/>
            <person name="Xu C."/>
            <person name="Wang J."/>
            <person name="Wang Z."/>
            <person name="Zhang D."/>
            <person name="Zhang L."/>
            <person name="Ashrafi H."/>
            <person name="Bedon F."/>
            <person name="Bowers J.E."/>
            <person name="Brubaker C.L."/>
            <person name="Chee P.W."/>
            <person name="Das S."/>
            <person name="Gingle A.R."/>
            <person name="Haigler C.H."/>
            <person name="Harker D."/>
            <person name="Hoffmann L.V."/>
            <person name="Hovav R."/>
            <person name="Jones D.C."/>
            <person name="Lemke C."/>
            <person name="Mansoor S."/>
            <person name="ur Rahman M."/>
            <person name="Rainville L.N."/>
            <person name="Rambani A."/>
            <person name="Reddy U.K."/>
            <person name="Rong J.K."/>
            <person name="Saranga Y."/>
            <person name="Scheffler B.E."/>
            <person name="Scheffler J.A."/>
            <person name="Stelly D.M."/>
            <person name="Triplett B.A."/>
            <person name="Van Deynze A."/>
            <person name="Vaslin M.F."/>
            <person name="Waghmare V.N."/>
            <person name="Walford S.A."/>
            <person name="Wright R.J."/>
            <person name="Zaki E.A."/>
            <person name="Zhang T."/>
            <person name="Dennis E.S."/>
            <person name="Mayer K.F."/>
            <person name="Peterson D.G."/>
            <person name="Rokhsar D.S."/>
            <person name="Wang X."/>
            <person name="Schmutz J."/>
        </authorList>
    </citation>
    <scope>NUCLEOTIDE SEQUENCE [LARGE SCALE GENOMIC DNA]</scope>
</reference>
<keyword evidence="4" id="KW-1185">Reference proteome</keyword>
<evidence type="ECO:0000313" key="4">
    <source>
        <dbReference type="Proteomes" id="UP000032304"/>
    </source>
</evidence>
<keyword evidence="2" id="KW-0812">Transmembrane</keyword>
<dbReference type="PANTHER" id="PTHR34361:SF6">
    <property type="entry name" value="POX DOMAIN-CONTAINING PROTEIN"/>
    <property type="match status" value="1"/>
</dbReference>
<dbReference type="EMBL" id="CM001747">
    <property type="protein sequence ID" value="KJB52421.1"/>
    <property type="molecule type" value="Genomic_DNA"/>
</dbReference>
<proteinExistence type="predicted"/>
<feature type="region of interest" description="Disordered" evidence="1">
    <location>
        <begin position="438"/>
        <end position="462"/>
    </location>
</feature>
<dbReference type="AlphaFoldDB" id="A0A0D2TCY7"/>